<evidence type="ECO:0000256" key="4">
    <source>
        <dbReference type="ARBA" id="ARBA00022989"/>
    </source>
</evidence>
<dbReference type="Proteomes" id="UP000285310">
    <property type="component" value="Unassembled WGS sequence"/>
</dbReference>
<organism evidence="8 9">
    <name type="scientific">Salinisphaera japonica YTM-1</name>
    <dbReference type="NCBI Taxonomy" id="1209778"/>
    <lineage>
        <taxon>Bacteria</taxon>
        <taxon>Pseudomonadati</taxon>
        <taxon>Pseudomonadota</taxon>
        <taxon>Gammaproteobacteria</taxon>
        <taxon>Salinisphaerales</taxon>
        <taxon>Salinisphaeraceae</taxon>
        <taxon>Salinisphaera</taxon>
    </lineage>
</organism>
<evidence type="ECO:0000313" key="9">
    <source>
        <dbReference type="Proteomes" id="UP000285310"/>
    </source>
</evidence>
<evidence type="ECO:0008006" key="10">
    <source>
        <dbReference type="Google" id="ProtNLM"/>
    </source>
</evidence>
<evidence type="ECO:0000256" key="3">
    <source>
        <dbReference type="ARBA" id="ARBA00022692"/>
    </source>
</evidence>
<feature type="compositionally biased region" description="Polar residues" evidence="6">
    <location>
        <begin position="304"/>
        <end position="313"/>
    </location>
</feature>
<dbReference type="EMBL" id="AYKG01000024">
    <property type="protein sequence ID" value="ROO27945.1"/>
    <property type="molecule type" value="Genomic_DNA"/>
</dbReference>
<feature type="transmembrane region" description="Helical" evidence="7">
    <location>
        <begin position="25"/>
        <end position="47"/>
    </location>
</feature>
<name>A0A423PQQ4_9GAMM</name>
<feature type="region of interest" description="Disordered" evidence="6">
    <location>
        <begin position="292"/>
        <end position="313"/>
    </location>
</feature>
<dbReference type="InParanoid" id="A0A423PQQ4"/>
<keyword evidence="3 7" id="KW-0812">Transmembrane</keyword>
<keyword evidence="2" id="KW-1003">Cell membrane</keyword>
<keyword evidence="9" id="KW-1185">Reference proteome</keyword>
<feature type="transmembrane region" description="Helical" evidence="7">
    <location>
        <begin position="174"/>
        <end position="193"/>
    </location>
</feature>
<evidence type="ECO:0000256" key="6">
    <source>
        <dbReference type="SAM" id="MobiDB-lite"/>
    </source>
</evidence>
<evidence type="ECO:0000256" key="2">
    <source>
        <dbReference type="ARBA" id="ARBA00022475"/>
    </source>
</evidence>
<accession>A0A423PQQ4</accession>
<dbReference type="AlphaFoldDB" id="A0A423PQQ4"/>
<comment type="subcellular location">
    <subcellularLocation>
        <location evidence="1">Cell membrane</location>
        <topology evidence="1">Multi-pass membrane protein</topology>
    </subcellularLocation>
</comment>
<dbReference type="Pfam" id="PF09678">
    <property type="entry name" value="Caa3_CtaG"/>
    <property type="match status" value="1"/>
</dbReference>
<dbReference type="GO" id="GO:0005886">
    <property type="term" value="C:plasma membrane"/>
    <property type="evidence" value="ECO:0007669"/>
    <property type="project" value="UniProtKB-SubCell"/>
</dbReference>
<dbReference type="InterPro" id="IPR019108">
    <property type="entry name" value="Caa3_assmbl_CtaG-rel"/>
</dbReference>
<comment type="caution">
    <text evidence="8">The sequence shown here is derived from an EMBL/GenBank/DDBJ whole genome shotgun (WGS) entry which is preliminary data.</text>
</comment>
<protein>
    <recommendedName>
        <fullName evidence="10">Cytochrome c oxidase assembly protein</fullName>
    </recommendedName>
</protein>
<proteinExistence type="predicted"/>
<evidence type="ECO:0000256" key="1">
    <source>
        <dbReference type="ARBA" id="ARBA00004651"/>
    </source>
</evidence>
<evidence type="ECO:0000313" key="8">
    <source>
        <dbReference type="EMBL" id="ROO27945.1"/>
    </source>
</evidence>
<feature type="transmembrane region" description="Helical" evidence="7">
    <location>
        <begin position="214"/>
        <end position="241"/>
    </location>
</feature>
<feature type="transmembrane region" description="Helical" evidence="7">
    <location>
        <begin position="100"/>
        <end position="123"/>
    </location>
</feature>
<sequence>MPILAPTRQTVIENTPAWLVDIAGFFVPVDPLIALLAVYALVVIVYARGVIRRRRRTDIAPAIAFMGGLIGLYLFTQTGLDGLGRRLFFVHRLQHLVLHHLAPFLIALALPSAVLAAGLPAGLRRRLARASAPRLLRLSYRTVQQPVVGGALFVGLIALWLTPAVHHWAMASRAGYWLMNGSMAVEGLAFWWFMLDPRPPGASTTTHGFGTRIVVLWAVMPPQIAIGAMITLSPVGLYPGYAVAERAHGVSAAIDQQIGGLLTWIPPAMMSVIGTLVIMRFAFAHQRATARSGAVRDDSDPGENPTSSRSRRS</sequence>
<keyword evidence="5 7" id="KW-0472">Membrane</keyword>
<feature type="transmembrane region" description="Helical" evidence="7">
    <location>
        <begin position="59"/>
        <end position="80"/>
    </location>
</feature>
<feature type="transmembrane region" description="Helical" evidence="7">
    <location>
        <begin position="143"/>
        <end position="162"/>
    </location>
</feature>
<evidence type="ECO:0000256" key="5">
    <source>
        <dbReference type="ARBA" id="ARBA00023136"/>
    </source>
</evidence>
<feature type="transmembrane region" description="Helical" evidence="7">
    <location>
        <begin position="261"/>
        <end position="283"/>
    </location>
</feature>
<evidence type="ECO:0000256" key="7">
    <source>
        <dbReference type="SAM" id="Phobius"/>
    </source>
</evidence>
<gene>
    <name evidence="8" type="ORF">SAJA_08970</name>
</gene>
<keyword evidence="4 7" id="KW-1133">Transmembrane helix</keyword>
<reference evidence="8 9" key="1">
    <citation type="submission" date="2013-10" db="EMBL/GenBank/DDBJ databases">
        <title>Salinisphaera japonica YTM-1 Genome Sequencing.</title>
        <authorList>
            <person name="Lai Q."/>
            <person name="Li C."/>
            <person name="Shao Z."/>
        </authorList>
    </citation>
    <scope>NUCLEOTIDE SEQUENCE [LARGE SCALE GENOMIC DNA]</scope>
    <source>
        <strain evidence="8 9">YTM-1</strain>
    </source>
</reference>